<reference evidence="20 21" key="1">
    <citation type="submission" date="2016-10" db="EMBL/GenBank/DDBJ databases">
        <authorList>
            <person name="de Groot N.N."/>
        </authorList>
    </citation>
    <scope>NUCLEOTIDE SEQUENCE [LARGE SCALE GENOMIC DNA]</scope>
    <source>
        <strain evidence="20 21">DSM 20581</strain>
    </source>
</reference>
<comment type="function">
    <text evidence="16">Digests double-stranded RNA. Involved in the processing of primary rRNA transcript to yield the immediate precursors to the large and small rRNAs (23S and 16S). Also processes some mRNAs, and tRNAs when they are encoded in the rRNA operon.</text>
</comment>
<dbReference type="HAMAP" id="MF_00104">
    <property type="entry name" value="RNase_III"/>
    <property type="match status" value="1"/>
</dbReference>
<dbReference type="GO" id="GO:0006364">
    <property type="term" value="P:rRNA processing"/>
    <property type="evidence" value="ECO:0007669"/>
    <property type="project" value="UniProtKB-UniRule"/>
</dbReference>
<comment type="subcellular location">
    <subcellularLocation>
        <location evidence="2 17">Cytoplasm</location>
    </subcellularLocation>
</comment>
<dbReference type="EC" id="3.1.26.3" evidence="17"/>
<dbReference type="GO" id="GO:0046872">
    <property type="term" value="F:metal ion binding"/>
    <property type="evidence" value="ECO:0007669"/>
    <property type="project" value="UniProtKB-KW"/>
</dbReference>
<evidence type="ECO:0000256" key="3">
    <source>
        <dbReference type="ARBA" id="ARBA00010183"/>
    </source>
</evidence>
<feature type="domain" description="RNase III" evidence="19">
    <location>
        <begin position="6"/>
        <end position="135"/>
    </location>
</feature>
<keyword evidence="8 17" id="KW-0819">tRNA processing</keyword>
<dbReference type="Proteomes" id="UP000199136">
    <property type="component" value="Unassembled WGS sequence"/>
</dbReference>
<keyword evidence="10 17" id="KW-0479">Metal-binding</keyword>
<keyword evidence="5 17" id="KW-0963">Cytoplasm</keyword>
<evidence type="ECO:0000256" key="5">
    <source>
        <dbReference type="ARBA" id="ARBA00022490"/>
    </source>
</evidence>
<comment type="cofactor">
    <cofactor evidence="17">
        <name>Mg(2+)</name>
        <dbReference type="ChEBI" id="CHEBI:18420"/>
    </cofactor>
</comment>
<dbReference type="GO" id="GO:0003725">
    <property type="term" value="F:double-stranded RNA binding"/>
    <property type="evidence" value="ECO:0007669"/>
    <property type="project" value="TreeGrafter"/>
</dbReference>
<keyword evidence="21" id="KW-1185">Reference proteome</keyword>
<dbReference type="GO" id="GO:0004525">
    <property type="term" value="F:ribonuclease III activity"/>
    <property type="evidence" value="ECO:0007669"/>
    <property type="project" value="UniProtKB-UniRule"/>
</dbReference>
<feature type="binding site" evidence="17">
    <location>
        <position position="121"/>
    </location>
    <ligand>
        <name>Mg(2+)</name>
        <dbReference type="ChEBI" id="CHEBI:18420"/>
    </ligand>
</feature>
<dbReference type="SMART" id="SM00358">
    <property type="entry name" value="DSRM"/>
    <property type="match status" value="1"/>
</dbReference>
<dbReference type="SUPFAM" id="SSF69065">
    <property type="entry name" value="RNase III domain-like"/>
    <property type="match status" value="1"/>
</dbReference>
<keyword evidence="9 17" id="KW-0540">Nuclease</keyword>
<dbReference type="GO" id="GO:0008033">
    <property type="term" value="P:tRNA processing"/>
    <property type="evidence" value="ECO:0007669"/>
    <property type="project" value="UniProtKB-KW"/>
</dbReference>
<evidence type="ECO:0000256" key="8">
    <source>
        <dbReference type="ARBA" id="ARBA00022694"/>
    </source>
</evidence>
<evidence type="ECO:0000259" key="19">
    <source>
        <dbReference type="PROSITE" id="PS50142"/>
    </source>
</evidence>
<organism evidence="20 21">
    <name type="scientific">Desemzia incerta</name>
    <dbReference type="NCBI Taxonomy" id="82801"/>
    <lineage>
        <taxon>Bacteria</taxon>
        <taxon>Bacillati</taxon>
        <taxon>Bacillota</taxon>
        <taxon>Bacilli</taxon>
        <taxon>Lactobacillales</taxon>
        <taxon>Carnobacteriaceae</taxon>
        <taxon>Desemzia</taxon>
    </lineage>
</organism>
<dbReference type="PROSITE" id="PS50137">
    <property type="entry name" value="DS_RBD"/>
    <property type="match status" value="1"/>
</dbReference>
<evidence type="ECO:0000256" key="6">
    <source>
        <dbReference type="ARBA" id="ARBA00022552"/>
    </source>
</evidence>
<dbReference type="GO" id="GO:0005737">
    <property type="term" value="C:cytoplasm"/>
    <property type="evidence" value="ECO:0007669"/>
    <property type="project" value="UniProtKB-SubCell"/>
</dbReference>
<dbReference type="GO" id="GO:0019843">
    <property type="term" value="F:rRNA binding"/>
    <property type="evidence" value="ECO:0007669"/>
    <property type="project" value="UniProtKB-KW"/>
</dbReference>
<evidence type="ECO:0000256" key="9">
    <source>
        <dbReference type="ARBA" id="ARBA00022722"/>
    </source>
</evidence>
<proteinExistence type="inferred from homology"/>
<dbReference type="PANTHER" id="PTHR11207">
    <property type="entry name" value="RIBONUCLEASE III"/>
    <property type="match status" value="1"/>
</dbReference>
<evidence type="ECO:0000256" key="2">
    <source>
        <dbReference type="ARBA" id="ARBA00004496"/>
    </source>
</evidence>
<dbReference type="InterPro" id="IPR000999">
    <property type="entry name" value="RNase_III_dom"/>
</dbReference>
<evidence type="ECO:0000313" key="21">
    <source>
        <dbReference type="Proteomes" id="UP000199136"/>
    </source>
</evidence>
<dbReference type="RefSeq" id="WP_092480149.1">
    <property type="nucleotide sequence ID" value="NZ_FOXW01000003.1"/>
</dbReference>
<dbReference type="GO" id="GO:0042802">
    <property type="term" value="F:identical protein binding"/>
    <property type="evidence" value="ECO:0007669"/>
    <property type="project" value="UniProtKB-ARBA"/>
</dbReference>
<dbReference type="CDD" id="cd10845">
    <property type="entry name" value="DSRM_RNAse_III_family"/>
    <property type="match status" value="1"/>
</dbReference>
<keyword evidence="15 17" id="KW-0694">RNA-binding</keyword>
<dbReference type="InterPro" id="IPR014720">
    <property type="entry name" value="dsRBD_dom"/>
</dbReference>
<dbReference type="Gene3D" id="3.30.160.20">
    <property type="match status" value="1"/>
</dbReference>
<keyword evidence="11 17" id="KW-0699">rRNA-binding</keyword>
<evidence type="ECO:0000259" key="18">
    <source>
        <dbReference type="PROSITE" id="PS50137"/>
    </source>
</evidence>
<dbReference type="Pfam" id="PF14622">
    <property type="entry name" value="Ribonucleas_3_3"/>
    <property type="match status" value="1"/>
</dbReference>
<gene>
    <name evidence="17" type="primary">rnc</name>
    <name evidence="20" type="ORF">SAMN04488506_1101</name>
</gene>
<dbReference type="STRING" id="82801.SAMN04488506_1101"/>
<keyword evidence="6 17" id="KW-0698">rRNA processing</keyword>
<keyword evidence="14 17" id="KW-0460">Magnesium</keyword>
<dbReference type="OrthoDB" id="9805026at2"/>
<dbReference type="NCBIfam" id="TIGR02191">
    <property type="entry name" value="RNaseIII"/>
    <property type="match status" value="1"/>
</dbReference>
<comment type="subunit">
    <text evidence="4 17">Homodimer.</text>
</comment>
<evidence type="ECO:0000256" key="13">
    <source>
        <dbReference type="ARBA" id="ARBA00022801"/>
    </source>
</evidence>
<feature type="binding site" evidence="17">
    <location>
        <position position="124"/>
    </location>
    <ligand>
        <name>Mg(2+)</name>
        <dbReference type="ChEBI" id="CHEBI:18420"/>
    </ligand>
</feature>
<evidence type="ECO:0000256" key="7">
    <source>
        <dbReference type="ARBA" id="ARBA00022664"/>
    </source>
</evidence>
<dbReference type="GO" id="GO:0010468">
    <property type="term" value="P:regulation of gene expression"/>
    <property type="evidence" value="ECO:0007669"/>
    <property type="project" value="TreeGrafter"/>
</dbReference>
<keyword evidence="7 17" id="KW-0507">mRNA processing</keyword>
<dbReference type="Gene3D" id="1.10.1520.10">
    <property type="entry name" value="Ribonuclease III domain"/>
    <property type="match status" value="1"/>
</dbReference>
<dbReference type="FunFam" id="3.30.160.20:FF:000003">
    <property type="entry name" value="Ribonuclease 3"/>
    <property type="match status" value="1"/>
</dbReference>
<accession>A0A1I5WTZ9</accession>
<dbReference type="CDD" id="cd00593">
    <property type="entry name" value="RIBOc"/>
    <property type="match status" value="1"/>
</dbReference>
<dbReference type="Pfam" id="PF00035">
    <property type="entry name" value="dsrm"/>
    <property type="match status" value="1"/>
</dbReference>
<evidence type="ECO:0000256" key="1">
    <source>
        <dbReference type="ARBA" id="ARBA00000109"/>
    </source>
</evidence>
<keyword evidence="12 17" id="KW-0255">Endonuclease</keyword>
<dbReference type="PROSITE" id="PS50142">
    <property type="entry name" value="RNASE_3_2"/>
    <property type="match status" value="1"/>
</dbReference>
<sequence>MNEELLTKLKSLFQIEFANTDFLKEAFTHSSYVNEHRELNLKDNERIEFLGDAVLELTVTKYLFNEYPNLPEGKLTRLRAAIVCEASLSQFAKEYGFDRYILLGKGEERMNGRKRPSLLCDLFESFIGALYLDQGLDGVINFLNQTVFPRIKSGAFSHVMDHKTNLQEFLQRNGEVSIDYVLIEEVGPAHEKEFLVEVLAEGNILGQGKGKSKKAAEQIAAANALENLREANEIEEIQA</sequence>
<feature type="binding site" evidence="17">
    <location>
        <position position="48"/>
    </location>
    <ligand>
        <name>Mg(2+)</name>
        <dbReference type="ChEBI" id="CHEBI:18420"/>
    </ligand>
</feature>
<dbReference type="GO" id="GO:0006397">
    <property type="term" value="P:mRNA processing"/>
    <property type="evidence" value="ECO:0007669"/>
    <property type="project" value="UniProtKB-UniRule"/>
</dbReference>
<dbReference type="FunFam" id="1.10.1520.10:FF:000001">
    <property type="entry name" value="Ribonuclease 3"/>
    <property type="match status" value="1"/>
</dbReference>
<evidence type="ECO:0000256" key="16">
    <source>
        <dbReference type="ARBA" id="ARBA00053741"/>
    </source>
</evidence>
<feature type="active site" evidence="17">
    <location>
        <position position="52"/>
    </location>
</feature>
<dbReference type="SUPFAM" id="SSF54768">
    <property type="entry name" value="dsRNA-binding domain-like"/>
    <property type="match status" value="1"/>
</dbReference>
<dbReference type="InterPro" id="IPR011907">
    <property type="entry name" value="RNase_III"/>
</dbReference>
<dbReference type="EMBL" id="FOXW01000003">
    <property type="protein sequence ID" value="SFQ23233.1"/>
    <property type="molecule type" value="Genomic_DNA"/>
</dbReference>
<evidence type="ECO:0000256" key="10">
    <source>
        <dbReference type="ARBA" id="ARBA00022723"/>
    </source>
</evidence>
<dbReference type="PANTHER" id="PTHR11207:SF0">
    <property type="entry name" value="RIBONUCLEASE 3"/>
    <property type="match status" value="1"/>
</dbReference>
<dbReference type="InterPro" id="IPR036389">
    <property type="entry name" value="RNase_III_sf"/>
</dbReference>
<evidence type="ECO:0000256" key="14">
    <source>
        <dbReference type="ARBA" id="ARBA00022842"/>
    </source>
</evidence>
<evidence type="ECO:0000313" key="20">
    <source>
        <dbReference type="EMBL" id="SFQ23233.1"/>
    </source>
</evidence>
<dbReference type="SMART" id="SM00535">
    <property type="entry name" value="RIBOc"/>
    <property type="match status" value="1"/>
</dbReference>
<comment type="similarity">
    <text evidence="3">Belongs to the ribonuclease III family.</text>
</comment>
<dbReference type="AlphaFoldDB" id="A0A1I5WTZ9"/>
<comment type="function">
    <text evidence="17">Digests double-stranded RNA. Involved in the processing of primary rRNA transcript to yield the immediate precursors to the large and small rRNAs (23S and 16S). Processes some mRNAs, and tRNAs when they are encoded in the rRNA operon. Processes pre-crRNA and tracrRNA of type II CRISPR loci if present in the organism.</text>
</comment>
<evidence type="ECO:0000256" key="11">
    <source>
        <dbReference type="ARBA" id="ARBA00022730"/>
    </source>
</evidence>
<comment type="catalytic activity">
    <reaction evidence="1 17">
        <text>Endonucleolytic cleavage to 5'-phosphomonoester.</text>
        <dbReference type="EC" id="3.1.26.3"/>
    </reaction>
</comment>
<evidence type="ECO:0000256" key="12">
    <source>
        <dbReference type="ARBA" id="ARBA00022759"/>
    </source>
</evidence>
<name>A0A1I5WTZ9_9LACT</name>
<protein>
    <recommendedName>
        <fullName evidence="17">Ribonuclease 3</fullName>
        <ecNumber evidence="17">3.1.26.3</ecNumber>
    </recommendedName>
    <alternativeName>
        <fullName evidence="17">Ribonuclease III</fullName>
        <shortName evidence="17">RNase III</shortName>
    </alternativeName>
</protein>
<feature type="domain" description="DRBM" evidence="18">
    <location>
        <begin position="161"/>
        <end position="230"/>
    </location>
</feature>
<keyword evidence="13 17" id="KW-0378">Hydrolase</keyword>
<evidence type="ECO:0000256" key="15">
    <source>
        <dbReference type="ARBA" id="ARBA00022884"/>
    </source>
</evidence>
<evidence type="ECO:0000256" key="4">
    <source>
        <dbReference type="ARBA" id="ARBA00011738"/>
    </source>
</evidence>
<evidence type="ECO:0000256" key="17">
    <source>
        <dbReference type="HAMAP-Rule" id="MF_00104"/>
    </source>
</evidence>
<feature type="active site" evidence="17">
    <location>
        <position position="124"/>
    </location>
</feature>